<sequence>MQHRTPDQSEITEPPFLTVCHESVRALYRYWHSKRHGRLMPSRRDIDPLEMKPWLAHVVLVDVAPSEPRYVYRLVGTGEVAQRHRDPTGRPVSEAFFAETAEEALICYDTVAQSRKPYFFNSPFMTPHGKMAHDDIIFLPLSDDGEVVNMILVFTYMRIRDTD</sequence>
<dbReference type="Proteomes" id="UP001279642">
    <property type="component" value="Unassembled WGS sequence"/>
</dbReference>
<dbReference type="EMBL" id="JAXCLW010000002">
    <property type="protein sequence ID" value="MDY0883460.1"/>
    <property type="molecule type" value="Genomic_DNA"/>
</dbReference>
<organism evidence="1 2">
    <name type="scientific">Dongia soli</name>
    <dbReference type="NCBI Taxonomy" id="600628"/>
    <lineage>
        <taxon>Bacteria</taxon>
        <taxon>Pseudomonadati</taxon>
        <taxon>Pseudomonadota</taxon>
        <taxon>Alphaproteobacteria</taxon>
        <taxon>Rhodospirillales</taxon>
        <taxon>Dongiaceae</taxon>
        <taxon>Dongia</taxon>
    </lineage>
</organism>
<gene>
    <name evidence="1" type="ORF">SMD27_11445</name>
</gene>
<reference evidence="1 2" key="1">
    <citation type="journal article" date="2016" name="Antonie Van Leeuwenhoek">
        <title>Dongia soli sp. nov., isolated from soil from Dokdo, Korea.</title>
        <authorList>
            <person name="Kim D.U."/>
            <person name="Lee H."/>
            <person name="Kim H."/>
            <person name="Kim S.G."/>
            <person name="Ka J.O."/>
        </authorList>
    </citation>
    <scope>NUCLEOTIDE SEQUENCE [LARGE SCALE GENOMIC DNA]</scope>
    <source>
        <strain evidence="1 2">D78</strain>
    </source>
</reference>
<dbReference type="InterPro" id="IPR009922">
    <property type="entry name" value="DUF1457"/>
</dbReference>
<proteinExistence type="predicted"/>
<name>A0ABU5ED26_9PROT</name>
<evidence type="ECO:0000313" key="2">
    <source>
        <dbReference type="Proteomes" id="UP001279642"/>
    </source>
</evidence>
<keyword evidence="2" id="KW-1185">Reference proteome</keyword>
<dbReference type="Pfam" id="PF07310">
    <property type="entry name" value="PAS_5"/>
    <property type="match status" value="1"/>
</dbReference>
<protein>
    <submittedName>
        <fullName evidence="1">PAS domain-containing protein</fullName>
    </submittedName>
</protein>
<evidence type="ECO:0000313" key="1">
    <source>
        <dbReference type="EMBL" id="MDY0883460.1"/>
    </source>
</evidence>
<dbReference type="RefSeq" id="WP_320508495.1">
    <property type="nucleotide sequence ID" value="NZ_JAXCLW010000002.1"/>
</dbReference>
<comment type="caution">
    <text evidence="1">The sequence shown here is derived from an EMBL/GenBank/DDBJ whole genome shotgun (WGS) entry which is preliminary data.</text>
</comment>
<accession>A0ABU5ED26</accession>